<dbReference type="EMBL" id="CALNXI010000323">
    <property type="protein sequence ID" value="CAH3024828.1"/>
    <property type="molecule type" value="Genomic_DNA"/>
</dbReference>
<comment type="caution">
    <text evidence="9">The sequence shown here is derived from an EMBL/GenBank/DDBJ whole genome shotgun (WGS) entry which is preliminary data.</text>
</comment>
<evidence type="ECO:0000313" key="9">
    <source>
        <dbReference type="EMBL" id="CAH3024828.1"/>
    </source>
</evidence>
<evidence type="ECO:0000259" key="8">
    <source>
        <dbReference type="PROSITE" id="PS50250"/>
    </source>
</evidence>
<comment type="similarity">
    <text evidence="3">Belongs to the CSN8 family.</text>
</comment>
<keyword evidence="6" id="KW-0736">Signalosome</keyword>
<proteinExistence type="inferred from homology"/>
<keyword evidence="10" id="KW-1185">Reference proteome</keyword>
<evidence type="ECO:0000256" key="7">
    <source>
        <dbReference type="ARBA" id="ARBA00023242"/>
    </source>
</evidence>
<keyword evidence="7" id="KW-0539">Nucleus</keyword>
<gene>
    <name evidence="9" type="ORF">PEVE_00024209</name>
</gene>
<comment type="subcellular location">
    <subcellularLocation>
        <location evidence="2">Cytoplasm</location>
    </subcellularLocation>
    <subcellularLocation>
        <location evidence="1">Nucleus</location>
    </subcellularLocation>
</comment>
<evidence type="ECO:0000313" key="10">
    <source>
        <dbReference type="Proteomes" id="UP001159427"/>
    </source>
</evidence>
<keyword evidence="5" id="KW-0963">Cytoplasm</keyword>
<reference evidence="9 10" key="1">
    <citation type="submission" date="2022-05" db="EMBL/GenBank/DDBJ databases">
        <authorList>
            <consortium name="Genoscope - CEA"/>
            <person name="William W."/>
        </authorList>
    </citation>
    <scope>NUCLEOTIDE SEQUENCE [LARGE SCALE GENOMIC DNA]</scope>
</reference>
<dbReference type="Gene3D" id="1.25.40.990">
    <property type="match status" value="1"/>
</dbReference>
<evidence type="ECO:0000256" key="6">
    <source>
        <dbReference type="ARBA" id="ARBA00022790"/>
    </source>
</evidence>
<dbReference type="PANTHER" id="PTHR13339:SF0">
    <property type="entry name" value="COP9 SIGNALOSOME COMPLEX SUBUNIT 8"/>
    <property type="match status" value="1"/>
</dbReference>
<dbReference type="Pfam" id="PF10075">
    <property type="entry name" value="CSN8_PSD8_EIF3K"/>
    <property type="match status" value="1"/>
</dbReference>
<evidence type="ECO:0000256" key="2">
    <source>
        <dbReference type="ARBA" id="ARBA00004496"/>
    </source>
</evidence>
<organism evidence="9 10">
    <name type="scientific">Porites evermanni</name>
    <dbReference type="NCBI Taxonomy" id="104178"/>
    <lineage>
        <taxon>Eukaryota</taxon>
        <taxon>Metazoa</taxon>
        <taxon>Cnidaria</taxon>
        <taxon>Anthozoa</taxon>
        <taxon>Hexacorallia</taxon>
        <taxon>Scleractinia</taxon>
        <taxon>Fungiina</taxon>
        <taxon>Poritidae</taxon>
        <taxon>Porites</taxon>
    </lineage>
</organism>
<feature type="domain" description="PCI" evidence="8">
    <location>
        <begin position="16"/>
        <end position="179"/>
    </location>
</feature>
<evidence type="ECO:0000256" key="1">
    <source>
        <dbReference type="ARBA" id="ARBA00004123"/>
    </source>
</evidence>
<protein>
    <recommendedName>
        <fullName evidence="4">COP9 signalosome complex subunit 8</fullName>
    </recommendedName>
</protein>
<dbReference type="InterPro" id="IPR033205">
    <property type="entry name" value="COP9_CSN8"/>
</dbReference>
<evidence type="ECO:0000256" key="4">
    <source>
        <dbReference type="ARBA" id="ARBA00014875"/>
    </source>
</evidence>
<dbReference type="InterPro" id="IPR000717">
    <property type="entry name" value="PCI_dom"/>
</dbReference>
<dbReference type="PROSITE" id="PS50250">
    <property type="entry name" value="PCI"/>
    <property type="match status" value="1"/>
</dbReference>
<dbReference type="Proteomes" id="UP001159427">
    <property type="component" value="Unassembled WGS sequence"/>
</dbReference>
<evidence type="ECO:0000256" key="5">
    <source>
        <dbReference type="ARBA" id="ARBA00022490"/>
    </source>
</evidence>
<sequence>MKYLPTRRSKMADITEDINFDDLCSTCEQMELDGNASGEVYSQLLAVYLFQNDTCNAKFLWKRTPEEIKVSTPELGKLWNIGCHMWKRDFPSIYGALKEEWSPLIKPIITALQEKLQRRVFDLVSNAYTSIRADDLASLMGVSTEAAVSAAVSSGWTNDSVTGMITPKKTELPKKEIPLTSEQELALLTDYVSFLEN</sequence>
<dbReference type="InterPro" id="IPR033464">
    <property type="entry name" value="CSN8_PSD8_EIF3K"/>
</dbReference>
<evidence type="ECO:0000256" key="3">
    <source>
        <dbReference type="ARBA" id="ARBA00008252"/>
    </source>
</evidence>
<accession>A0ABN8M5C2</accession>
<dbReference type="PANTHER" id="PTHR13339">
    <property type="entry name" value="COP9 SIGNALOSOME COMPLEX SUBUNIT 8"/>
    <property type="match status" value="1"/>
</dbReference>
<name>A0ABN8M5C2_9CNID</name>